<organism evidence="9">
    <name type="scientific">Desulfobacca acetoxidans</name>
    <dbReference type="NCBI Taxonomy" id="60893"/>
    <lineage>
        <taxon>Bacteria</taxon>
        <taxon>Pseudomonadati</taxon>
        <taxon>Thermodesulfobacteriota</taxon>
        <taxon>Desulfobaccia</taxon>
        <taxon>Desulfobaccales</taxon>
        <taxon>Desulfobaccaceae</taxon>
        <taxon>Desulfobacca</taxon>
    </lineage>
</organism>
<feature type="active site" description="Charge relay system" evidence="6">
    <location>
        <position position="321"/>
    </location>
</feature>
<evidence type="ECO:0000256" key="2">
    <source>
        <dbReference type="ARBA" id="ARBA00022645"/>
    </source>
</evidence>
<comment type="similarity">
    <text evidence="1">Belongs to the peptidase S66 family.</text>
</comment>
<evidence type="ECO:0000256" key="5">
    <source>
        <dbReference type="ARBA" id="ARBA00022825"/>
    </source>
</evidence>
<dbReference type="PANTHER" id="PTHR30237">
    <property type="entry name" value="MURAMOYLTETRAPEPTIDE CARBOXYPEPTIDASE"/>
    <property type="match status" value="1"/>
</dbReference>
<dbReference type="InterPro" id="IPR029062">
    <property type="entry name" value="Class_I_gatase-like"/>
</dbReference>
<dbReference type="GO" id="GO:0008236">
    <property type="term" value="F:serine-type peptidase activity"/>
    <property type="evidence" value="ECO:0007669"/>
    <property type="project" value="UniProtKB-KW"/>
</dbReference>
<dbReference type="Pfam" id="PF17676">
    <property type="entry name" value="Peptidase_S66C"/>
    <property type="match status" value="1"/>
</dbReference>
<dbReference type="InterPro" id="IPR003507">
    <property type="entry name" value="S66_fam"/>
</dbReference>
<name>A0A7C3SKN6_9BACT</name>
<dbReference type="SUPFAM" id="SSF141986">
    <property type="entry name" value="LD-carboxypeptidase A C-terminal domain-like"/>
    <property type="match status" value="1"/>
</dbReference>
<dbReference type="Gene3D" id="3.50.30.60">
    <property type="entry name" value="LD-carboxypeptidase A C-terminal domain-like"/>
    <property type="match status" value="1"/>
</dbReference>
<proteinExistence type="inferred from homology"/>
<evidence type="ECO:0000259" key="8">
    <source>
        <dbReference type="Pfam" id="PF17676"/>
    </source>
</evidence>
<feature type="active site" description="Nucleophile" evidence="6">
    <location>
        <position position="155"/>
    </location>
</feature>
<gene>
    <name evidence="9" type="ORF">ENV62_04470</name>
</gene>
<accession>A0A7C3SKN6</accession>
<dbReference type="CDD" id="cd07062">
    <property type="entry name" value="Peptidase_S66_mccF_like"/>
    <property type="match status" value="1"/>
</dbReference>
<keyword evidence="5" id="KW-0720">Serine protease</keyword>
<dbReference type="EMBL" id="DTHB01000035">
    <property type="protein sequence ID" value="HGB14478.1"/>
    <property type="molecule type" value="Genomic_DNA"/>
</dbReference>
<reference evidence="9" key="1">
    <citation type="journal article" date="2020" name="mSystems">
        <title>Genome- and Community-Level Interaction Insights into Carbon Utilization and Element Cycling Functions of Hydrothermarchaeota in Hydrothermal Sediment.</title>
        <authorList>
            <person name="Zhou Z."/>
            <person name="Liu Y."/>
            <person name="Xu W."/>
            <person name="Pan J."/>
            <person name="Luo Z.H."/>
            <person name="Li M."/>
        </authorList>
    </citation>
    <scope>NUCLEOTIDE SEQUENCE [LARGE SCALE GENOMIC DNA]</scope>
    <source>
        <strain evidence="9">SpSt-776</strain>
    </source>
</reference>
<keyword evidence="4" id="KW-0378">Hydrolase</keyword>
<dbReference type="SUPFAM" id="SSF52317">
    <property type="entry name" value="Class I glutamine amidotransferase-like"/>
    <property type="match status" value="1"/>
</dbReference>
<dbReference type="Pfam" id="PF02016">
    <property type="entry name" value="Peptidase_S66"/>
    <property type="match status" value="1"/>
</dbReference>
<dbReference type="AlphaFoldDB" id="A0A7C3SKN6"/>
<dbReference type="Gene3D" id="3.40.50.10740">
    <property type="entry name" value="Class I glutamine amidotransferase-like"/>
    <property type="match status" value="1"/>
</dbReference>
<dbReference type="InterPro" id="IPR027478">
    <property type="entry name" value="LdcA_N"/>
</dbReference>
<dbReference type="InterPro" id="IPR040921">
    <property type="entry name" value="Peptidase_S66C"/>
</dbReference>
<dbReference type="PIRSF" id="PIRSF028757">
    <property type="entry name" value="LD-carboxypeptidase"/>
    <property type="match status" value="1"/>
</dbReference>
<protein>
    <submittedName>
        <fullName evidence="9">LD-carboxypeptidase</fullName>
    </submittedName>
</protein>
<dbReference type="GO" id="GO:0004180">
    <property type="term" value="F:carboxypeptidase activity"/>
    <property type="evidence" value="ECO:0007669"/>
    <property type="project" value="UniProtKB-KW"/>
</dbReference>
<evidence type="ECO:0000256" key="3">
    <source>
        <dbReference type="ARBA" id="ARBA00022670"/>
    </source>
</evidence>
<dbReference type="PANTHER" id="PTHR30237:SF2">
    <property type="entry name" value="MUREIN TETRAPEPTIDE CARBOXYPEPTIDASE"/>
    <property type="match status" value="1"/>
</dbReference>
<feature type="active site" description="Charge relay system" evidence="6">
    <location>
        <position position="252"/>
    </location>
</feature>
<dbReference type="InterPro" id="IPR027461">
    <property type="entry name" value="Carboxypeptidase_A_C_sf"/>
</dbReference>
<keyword evidence="2 9" id="KW-0121">Carboxypeptidase</keyword>
<evidence type="ECO:0000259" key="7">
    <source>
        <dbReference type="Pfam" id="PF02016"/>
    </source>
</evidence>
<dbReference type="GO" id="GO:0006508">
    <property type="term" value="P:proteolysis"/>
    <property type="evidence" value="ECO:0007669"/>
    <property type="project" value="UniProtKB-KW"/>
</dbReference>
<evidence type="ECO:0000256" key="6">
    <source>
        <dbReference type="PIRSR" id="PIRSR028757-1"/>
    </source>
</evidence>
<keyword evidence="3" id="KW-0645">Protease</keyword>
<evidence type="ECO:0000256" key="4">
    <source>
        <dbReference type="ARBA" id="ARBA00022801"/>
    </source>
</evidence>
<feature type="domain" description="LD-carboxypeptidase C-terminal" evidence="8">
    <location>
        <begin position="221"/>
        <end position="336"/>
    </location>
</feature>
<evidence type="ECO:0000256" key="1">
    <source>
        <dbReference type="ARBA" id="ARBA00010233"/>
    </source>
</evidence>
<evidence type="ECO:0000313" key="9">
    <source>
        <dbReference type="EMBL" id="HGB14478.1"/>
    </source>
</evidence>
<comment type="caution">
    <text evidence="9">The sequence shown here is derived from an EMBL/GenBank/DDBJ whole genome shotgun (WGS) entry which is preliminary data.</text>
</comment>
<dbReference type="InterPro" id="IPR040449">
    <property type="entry name" value="Peptidase_S66_N"/>
</dbReference>
<feature type="domain" description="LD-carboxypeptidase N-terminal" evidence="7">
    <location>
        <begin position="56"/>
        <end position="175"/>
    </location>
</feature>
<sequence length="351" mass="38868">MSSKKSRWGKGLTCRIGFFDQGGLWWPVHKPGIQEIGLFRGLDKVIAERLRPGDRVGIVAPSAPIPEGLEAQFQRGLEFLRDLGLEPIPGRHLFSRSLGYAASPEEKLEDLYGFFADPAIKALICAQGGDTANACLSGLDWEVIRKHPKIFMGRSDNTVLLNALYQMTGLITFHGHDVLWGFGKRPTAYDRQEFISRLMRGETGKIPPSAERRTVRGGSAEGRLLGGNLRCLLKLAGTPFFPNLEGAVLFLESFTMTPERCDYLLRQLMQMGVWDRIVGAVIGYIHGLERQGGSGPPMEDLLKALTPKHPFPILKVRDFGHACPNTVLPVGALVRLDADRQEIEILEPFLA</sequence>